<keyword evidence="2" id="KW-1185">Reference proteome</keyword>
<proteinExistence type="predicted"/>
<name>A0A3S5BDH5_9PLAT</name>
<evidence type="ECO:0000313" key="1">
    <source>
        <dbReference type="EMBL" id="VEL20355.1"/>
    </source>
</evidence>
<evidence type="ECO:0000313" key="2">
    <source>
        <dbReference type="Proteomes" id="UP000784294"/>
    </source>
</evidence>
<sequence length="76" mass="7603">MDLPFLDLDQCPSALLDGPTSALANYLLGNSPSRATSLANVSSPGSAGGGVSGKEENLGLKTAFIGSIGLRPVQVS</sequence>
<dbReference type="AlphaFoldDB" id="A0A3S5BDH5"/>
<reference evidence="1" key="1">
    <citation type="submission" date="2018-11" db="EMBL/GenBank/DDBJ databases">
        <authorList>
            <consortium name="Pathogen Informatics"/>
        </authorList>
    </citation>
    <scope>NUCLEOTIDE SEQUENCE</scope>
</reference>
<dbReference type="EMBL" id="CAAALY010046058">
    <property type="protein sequence ID" value="VEL20355.1"/>
    <property type="molecule type" value="Genomic_DNA"/>
</dbReference>
<accession>A0A3S5BDH5</accession>
<organism evidence="1 2">
    <name type="scientific">Protopolystoma xenopodis</name>
    <dbReference type="NCBI Taxonomy" id="117903"/>
    <lineage>
        <taxon>Eukaryota</taxon>
        <taxon>Metazoa</taxon>
        <taxon>Spiralia</taxon>
        <taxon>Lophotrochozoa</taxon>
        <taxon>Platyhelminthes</taxon>
        <taxon>Monogenea</taxon>
        <taxon>Polyopisthocotylea</taxon>
        <taxon>Polystomatidea</taxon>
        <taxon>Polystomatidae</taxon>
        <taxon>Protopolystoma</taxon>
    </lineage>
</organism>
<gene>
    <name evidence="1" type="ORF">PXEA_LOCUS13795</name>
</gene>
<comment type="caution">
    <text evidence="1">The sequence shown here is derived from an EMBL/GenBank/DDBJ whole genome shotgun (WGS) entry which is preliminary data.</text>
</comment>
<dbReference type="OrthoDB" id="8783038at2759"/>
<protein>
    <submittedName>
        <fullName evidence="1">Uncharacterized protein</fullName>
    </submittedName>
</protein>
<dbReference type="Proteomes" id="UP000784294">
    <property type="component" value="Unassembled WGS sequence"/>
</dbReference>